<accession>A0ACB6ZAS0</accession>
<comment type="caution">
    <text evidence="1">The sequence shown here is derived from an EMBL/GenBank/DDBJ whole genome shotgun (WGS) entry which is preliminary data.</text>
</comment>
<dbReference type="Proteomes" id="UP000886501">
    <property type="component" value="Unassembled WGS sequence"/>
</dbReference>
<proteinExistence type="predicted"/>
<evidence type="ECO:0000313" key="1">
    <source>
        <dbReference type="EMBL" id="KAF9646574.1"/>
    </source>
</evidence>
<sequence>MKRNTVFSLATLITLSAFDVVQCALPRVDFDRMGKVGLFGDFTGLDWFNETSSLSLDPSSSSLLSRSSDGSLSRVGSTNSGGSIYGGCALKDVFYVAGQFSSFGGSPAQNIVSYTPSSGKISALGSGEPNGVIRSVYCDVNNNRVWVGGEFSSPSSLVAVWNPSSSSWSAPPFGGLSANNNGRVLSISSNSSGSSLLFVGSFVTSFQGDAINGMNNPNVPFSSGASPFSSSLVPVPLENVEVDPAPSSSNPDFRDIRNILCPTGVDGPGQSWFALDGTTAVITVRTFSSLSAAGLRLGNTFLDGRGTTAFTLTTIPDNTVQTLTYIDPSTGKNQTCTDNCPLLMDPSVPYQDFLFQESRAITGFQLKLSQWRGAGPGLHILQLLSSGAFASAVDAQNTKSCYAPVASNSTFTGTWNPQRANTNIAGTIQTVLVSEFPVGTPQANGPTFTWMPYVSASGQYDINLLVPGCDEFQDCDLRTSVDVTVFPGGGQEPWVTTVSQRNRQDSVTNIYSGVVVPSSPSFVATITMAPAKNLEGSGSNGRYRIVADRVQLTLRSPNINGTSPNGSGGTGSKTGFGFLEWPLSVTSVPSTSPGILPNTTQTPLDVAGFDLYNAFSGSTNLLSSGTFINSVVQHPSGTVFLAGRFSLTSGTASGASNIVAFGGGALHVLSNNGLNGNISALLLVGSRLYVGGHFTDTTTSSTNGALSGVAVYDVVHDQWTALGGGVDGTVSGLGYTDGHVQVVGNFTRVWNARGDTEGLHVPGLASWAVEAGGWTSSGGYLVGSLDVIVNGTHNKNTRDVQYIAGHITSSLRYGANGFVLLATGQNGGFPGVTTLNVTLNPVGSTSSSLSRRSATAAQKRSFIPSVTLKHLFKRQQSPTPIQTLPQSGNSPTIYAGAFWTNSSSRQQMVILGGNFSLPALGGASGLAAYNVETGVLSALPGSTVIGVVRALLVHGDTLYIGGQFTIQGSDLNGFAIYDLANGRWAYDGLLPLMTSTGTVVVTSLSLSETRPDTLIVAGSFENAGSFPCKAICALNVNSKQWTTLGSGLGGGQVTTVVPAGDNQVSLVVSGAFSLPDSSPANVALFSFGNNTWTRLGKDGDLPGPVTAVEVNAGNSSSIFAAGKSTEGTKSYLSFWNGLNWTLLQSDFGSDTNISQLTMVPVFDAHKSNGPIQNDRMLLLSGSLSSSSFGDASSVLFDGQSFVPYIVSTSASGSPGAVSGLIHSFTSFSFARRHFLAVGIVILISIAIAAGVVFLLVLLGILWTLFSRKEQQIKTVDQDQDDDSLHQRPSSLLAHVNAATRTTILGATSPFSQYNPEKEEEATGQRSGHDNTDVFGPDASNYVRAETPSDAIGSSGEIGQPAYARYSFEATGEGELALTAGMELEVLDYSDKDWWLVRDPRTNQEGVVPAAYLY</sequence>
<reference evidence="1" key="2">
    <citation type="journal article" date="2020" name="Nat. Commun.">
        <title>Large-scale genome sequencing of mycorrhizal fungi provides insights into the early evolution of symbiotic traits.</title>
        <authorList>
            <person name="Miyauchi S."/>
            <person name="Kiss E."/>
            <person name="Kuo A."/>
            <person name="Drula E."/>
            <person name="Kohler A."/>
            <person name="Sanchez-Garcia M."/>
            <person name="Morin E."/>
            <person name="Andreopoulos B."/>
            <person name="Barry K.W."/>
            <person name="Bonito G."/>
            <person name="Buee M."/>
            <person name="Carver A."/>
            <person name="Chen C."/>
            <person name="Cichocki N."/>
            <person name="Clum A."/>
            <person name="Culley D."/>
            <person name="Crous P.W."/>
            <person name="Fauchery L."/>
            <person name="Girlanda M."/>
            <person name="Hayes R.D."/>
            <person name="Keri Z."/>
            <person name="LaButti K."/>
            <person name="Lipzen A."/>
            <person name="Lombard V."/>
            <person name="Magnuson J."/>
            <person name="Maillard F."/>
            <person name="Murat C."/>
            <person name="Nolan M."/>
            <person name="Ohm R.A."/>
            <person name="Pangilinan J."/>
            <person name="Pereira M.F."/>
            <person name="Perotto S."/>
            <person name="Peter M."/>
            <person name="Pfister S."/>
            <person name="Riley R."/>
            <person name="Sitrit Y."/>
            <person name="Stielow J.B."/>
            <person name="Szollosi G."/>
            <person name="Zifcakova L."/>
            <person name="Stursova M."/>
            <person name="Spatafora J.W."/>
            <person name="Tedersoo L."/>
            <person name="Vaario L.M."/>
            <person name="Yamada A."/>
            <person name="Yan M."/>
            <person name="Wang P."/>
            <person name="Xu J."/>
            <person name="Bruns T."/>
            <person name="Baldrian P."/>
            <person name="Vilgalys R."/>
            <person name="Dunand C."/>
            <person name="Henrissat B."/>
            <person name="Grigoriev I.V."/>
            <person name="Hibbett D."/>
            <person name="Nagy L.G."/>
            <person name="Martin F.M."/>
        </authorList>
    </citation>
    <scope>NUCLEOTIDE SEQUENCE</scope>
    <source>
        <strain evidence="1">P2</strain>
    </source>
</reference>
<keyword evidence="2" id="KW-1185">Reference proteome</keyword>
<protein>
    <submittedName>
        <fullName evidence="1">Uncharacterized protein</fullName>
    </submittedName>
</protein>
<evidence type="ECO:0000313" key="2">
    <source>
        <dbReference type="Proteomes" id="UP000886501"/>
    </source>
</evidence>
<reference evidence="1" key="1">
    <citation type="submission" date="2019-10" db="EMBL/GenBank/DDBJ databases">
        <authorList>
            <consortium name="DOE Joint Genome Institute"/>
            <person name="Kuo A."/>
            <person name="Miyauchi S."/>
            <person name="Kiss E."/>
            <person name="Drula E."/>
            <person name="Kohler A."/>
            <person name="Sanchez-Garcia M."/>
            <person name="Andreopoulos B."/>
            <person name="Barry K.W."/>
            <person name="Bonito G."/>
            <person name="Buee M."/>
            <person name="Carver A."/>
            <person name="Chen C."/>
            <person name="Cichocki N."/>
            <person name="Clum A."/>
            <person name="Culley D."/>
            <person name="Crous P.W."/>
            <person name="Fauchery L."/>
            <person name="Girlanda M."/>
            <person name="Hayes R."/>
            <person name="Keri Z."/>
            <person name="Labutti K."/>
            <person name="Lipzen A."/>
            <person name="Lombard V."/>
            <person name="Magnuson J."/>
            <person name="Maillard F."/>
            <person name="Morin E."/>
            <person name="Murat C."/>
            <person name="Nolan M."/>
            <person name="Ohm R."/>
            <person name="Pangilinan J."/>
            <person name="Pereira M."/>
            <person name="Perotto S."/>
            <person name="Peter M."/>
            <person name="Riley R."/>
            <person name="Sitrit Y."/>
            <person name="Stielow B."/>
            <person name="Szollosi G."/>
            <person name="Zifcakova L."/>
            <person name="Stursova M."/>
            <person name="Spatafora J.W."/>
            <person name="Tedersoo L."/>
            <person name="Vaario L.-M."/>
            <person name="Yamada A."/>
            <person name="Yan M."/>
            <person name="Wang P."/>
            <person name="Xu J."/>
            <person name="Bruns T."/>
            <person name="Baldrian P."/>
            <person name="Vilgalys R."/>
            <person name="Henrissat B."/>
            <person name="Grigoriev I.V."/>
            <person name="Hibbett D."/>
            <person name="Nagy L.G."/>
            <person name="Martin F.M."/>
        </authorList>
    </citation>
    <scope>NUCLEOTIDE SEQUENCE</scope>
    <source>
        <strain evidence="1">P2</strain>
    </source>
</reference>
<organism evidence="1 2">
    <name type="scientific">Thelephora ganbajun</name>
    <name type="common">Ganba fungus</name>
    <dbReference type="NCBI Taxonomy" id="370292"/>
    <lineage>
        <taxon>Eukaryota</taxon>
        <taxon>Fungi</taxon>
        <taxon>Dikarya</taxon>
        <taxon>Basidiomycota</taxon>
        <taxon>Agaricomycotina</taxon>
        <taxon>Agaricomycetes</taxon>
        <taxon>Thelephorales</taxon>
        <taxon>Thelephoraceae</taxon>
        <taxon>Thelephora</taxon>
    </lineage>
</organism>
<gene>
    <name evidence="1" type="ORF">BDM02DRAFT_3099646</name>
</gene>
<dbReference type="EMBL" id="MU118054">
    <property type="protein sequence ID" value="KAF9646574.1"/>
    <property type="molecule type" value="Genomic_DNA"/>
</dbReference>
<name>A0ACB6ZAS0_THEGA</name>